<dbReference type="RefSeq" id="WP_310094197.1">
    <property type="nucleotide sequence ID" value="NZ_JAVDTT010000003.1"/>
</dbReference>
<reference evidence="1 2" key="1">
    <citation type="submission" date="2023-07" db="EMBL/GenBank/DDBJ databases">
        <title>Sorghum-associated microbial communities from plants grown in Nebraska, USA.</title>
        <authorList>
            <person name="Schachtman D."/>
        </authorList>
    </citation>
    <scope>NUCLEOTIDE SEQUENCE [LARGE SCALE GENOMIC DNA]</scope>
    <source>
        <strain evidence="1 2">BE107</strain>
    </source>
</reference>
<accession>A0ABU1RU93</accession>
<name>A0ABU1RU93_9GAMM</name>
<organism evidence="1 2">
    <name type="scientific">Pseudoxanthomonas sacheonensis</name>
    <dbReference type="NCBI Taxonomy" id="443615"/>
    <lineage>
        <taxon>Bacteria</taxon>
        <taxon>Pseudomonadati</taxon>
        <taxon>Pseudomonadota</taxon>
        <taxon>Gammaproteobacteria</taxon>
        <taxon>Lysobacterales</taxon>
        <taxon>Lysobacteraceae</taxon>
        <taxon>Pseudoxanthomonas</taxon>
    </lineage>
</organism>
<evidence type="ECO:0000313" key="1">
    <source>
        <dbReference type="EMBL" id="MDR6842343.1"/>
    </source>
</evidence>
<proteinExistence type="predicted"/>
<sequence>MPTLYLKDSNQLLTEISDADLSHMVNVMEEESSTDKDYFIDLNTVDLLKNAGASEQVTSALESAIAGSEGIDVVWR</sequence>
<dbReference type="Proteomes" id="UP001254759">
    <property type="component" value="Unassembled WGS sequence"/>
</dbReference>
<comment type="caution">
    <text evidence="1">The sequence shown here is derived from an EMBL/GenBank/DDBJ whole genome shotgun (WGS) entry which is preliminary data.</text>
</comment>
<evidence type="ECO:0000313" key="2">
    <source>
        <dbReference type="Proteomes" id="UP001254759"/>
    </source>
</evidence>
<dbReference type="EMBL" id="JAVDTT010000003">
    <property type="protein sequence ID" value="MDR6842343.1"/>
    <property type="molecule type" value="Genomic_DNA"/>
</dbReference>
<keyword evidence="2" id="KW-1185">Reference proteome</keyword>
<gene>
    <name evidence="1" type="ORF">J2W94_002637</name>
</gene>
<protein>
    <recommendedName>
        <fullName evidence="3">Galactosyldiacylglycerol synthase</fullName>
    </recommendedName>
</protein>
<evidence type="ECO:0008006" key="3">
    <source>
        <dbReference type="Google" id="ProtNLM"/>
    </source>
</evidence>